<keyword evidence="3" id="KW-1185">Reference proteome</keyword>
<evidence type="ECO:0000313" key="2">
    <source>
        <dbReference type="EMBL" id="KAB1264835.1"/>
    </source>
</evidence>
<proteinExistence type="predicted"/>
<name>A0A5N4D146_CAMDR</name>
<organism evidence="2 3">
    <name type="scientific">Camelus dromedarius</name>
    <name type="common">Dromedary</name>
    <name type="synonym">Arabian camel</name>
    <dbReference type="NCBI Taxonomy" id="9838"/>
    <lineage>
        <taxon>Eukaryota</taxon>
        <taxon>Metazoa</taxon>
        <taxon>Chordata</taxon>
        <taxon>Craniata</taxon>
        <taxon>Vertebrata</taxon>
        <taxon>Euteleostomi</taxon>
        <taxon>Mammalia</taxon>
        <taxon>Eutheria</taxon>
        <taxon>Laurasiatheria</taxon>
        <taxon>Artiodactyla</taxon>
        <taxon>Tylopoda</taxon>
        <taxon>Camelidae</taxon>
        <taxon>Camelus</taxon>
    </lineage>
</organism>
<evidence type="ECO:0000313" key="3">
    <source>
        <dbReference type="Proteomes" id="UP000299084"/>
    </source>
</evidence>
<dbReference type="Proteomes" id="UP000299084">
    <property type="component" value="Unassembled WGS sequence"/>
</dbReference>
<dbReference type="AlphaFoldDB" id="A0A5N4D146"/>
<reference evidence="2 3" key="1">
    <citation type="journal article" date="2019" name="Mol. Ecol. Resour.">
        <title>Improving Illumina assemblies with Hi-C and long reads: an example with the North African dromedary.</title>
        <authorList>
            <person name="Elbers J.P."/>
            <person name="Rogers M.F."/>
            <person name="Perelman P.L."/>
            <person name="Proskuryakova A.A."/>
            <person name="Serdyukova N.A."/>
            <person name="Johnson W.E."/>
            <person name="Horin P."/>
            <person name="Corander J."/>
            <person name="Murphy D."/>
            <person name="Burger P.A."/>
        </authorList>
    </citation>
    <scope>NUCLEOTIDE SEQUENCE [LARGE SCALE GENOMIC DNA]</scope>
    <source>
        <strain evidence="2">Drom800</strain>
        <tissue evidence="2">Blood</tissue>
    </source>
</reference>
<keyword evidence="2" id="KW-0808">Transferase</keyword>
<accession>A0A5N4D146</accession>
<gene>
    <name evidence="2" type="ORF">Cadr_000019695</name>
</gene>
<feature type="region of interest" description="Disordered" evidence="1">
    <location>
        <begin position="33"/>
        <end position="62"/>
    </location>
</feature>
<evidence type="ECO:0000256" key="1">
    <source>
        <dbReference type="SAM" id="MobiDB-lite"/>
    </source>
</evidence>
<keyword evidence="2" id="KW-0418">Kinase</keyword>
<sequence>MGSLSFGVSELMKMPASGWYKLLNQEEGEYYNVPIPEGDEEGNVSSGRKFERMEIGISQKEH</sequence>
<comment type="caution">
    <text evidence="2">The sequence shown here is derived from an EMBL/GenBank/DDBJ whole genome shotgun (WGS) entry which is preliminary data.</text>
</comment>
<feature type="compositionally biased region" description="Basic and acidic residues" evidence="1">
    <location>
        <begin position="48"/>
        <end position="62"/>
    </location>
</feature>
<protein>
    <submittedName>
        <fullName evidence="2">Protein kinase C alpha type</fullName>
    </submittedName>
</protein>
<feature type="non-terminal residue" evidence="2">
    <location>
        <position position="62"/>
    </location>
</feature>
<dbReference type="GO" id="GO:0016301">
    <property type="term" value="F:kinase activity"/>
    <property type="evidence" value="ECO:0007669"/>
    <property type="project" value="UniProtKB-KW"/>
</dbReference>
<dbReference type="EMBL" id="JWIN03000016">
    <property type="protein sequence ID" value="KAB1264835.1"/>
    <property type="molecule type" value="Genomic_DNA"/>
</dbReference>